<evidence type="ECO:0000256" key="2">
    <source>
        <dbReference type="ARBA" id="ARBA00009418"/>
    </source>
</evidence>
<evidence type="ECO:0000256" key="3">
    <source>
        <dbReference type="ARBA" id="ARBA00011167"/>
    </source>
</evidence>
<dbReference type="InterPro" id="IPR009292">
    <property type="entry name" value="RRP36"/>
</dbReference>
<dbReference type="GO" id="GO:0000462">
    <property type="term" value="P:maturation of SSU-rRNA from tricistronic rRNA transcript (SSU-rRNA, 5.8S rRNA, LSU-rRNA)"/>
    <property type="evidence" value="ECO:0007669"/>
    <property type="project" value="TreeGrafter"/>
</dbReference>
<evidence type="ECO:0000256" key="8">
    <source>
        <dbReference type="ARBA" id="ARBA00023274"/>
    </source>
</evidence>
<feature type="compositionally biased region" description="Polar residues" evidence="11">
    <location>
        <begin position="176"/>
        <end position="185"/>
    </location>
</feature>
<comment type="function">
    <text evidence="9 10">Component of the 90S pre-ribosome involved in the maturation of rRNAs. Required for early cleavages of the pre-RNAs in the 40S ribosomal subunit maturation pathway.</text>
</comment>
<evidence type="ECO:0000256" key="9">
    <source>
        <dbReference type="ARBA" id="ARBA00025053"/>
    </source>
</evidence>
<keyword evidence="13" id="KW-1185">Reference proteome</keyword>
<evidence type="ECO:0000256" key="6">
    <source>
        <dbReference type="ARBA" id="ARBA00023054"/>
    </source>
</evidence>
<keyword evidence="8 10" id="KW-0687">Ribonucleoprotein</keyword>
<gene>
    <name evidence="12" type="ORF">BD289DRAFT_478830</name>
</gene>
<evidence type="ECO:0000256" key="1">
    <source>
        <dbReference type="ARBA" id="ARBA00004604"/>
    </source>
</evidence>
<comment type="subunit">
    <text evidence="3 10">Associates with 90S and pre-40S pre-ribosomal particles.</text>
</comment>
<evidence type="ECO:0000256" key="10">
    <source>
        <dbReference type="RuleBase" id="RU368027"/>
    </source>
</evidence>
<dbReference type="GO" id="GO:0005730">
    <property type="term" value="C:nucleolus"/>
    <property type="evidence" value="ECO:0007669"/>
    <property type="project" value="UniProtKB-SubCell"/>
</dbReference>
<feature type="compositionally biased region" description="Basic and acidic residues" evidence="11">
    <location>
        <begin position="306"/>
        <end position="321"/>
    </location>
</feature>
<evidence type="ECO:0000256" key="4">
    <source>
        <dbReference type="ARBA" id="ARBA00022517"/>
    </source>
</evidence>
<protein>
    <recommendedName>
        <fullName evidence="10">rRNA biogenesis protein RRP36</fullName>
    </recommendedName>
</protein>
<evidence type="ECO:0000313" key="13">
    <source>
        <dbReference type="Proteomes" id="UP000241462"/>
    </source>
</evidence>
<dbReference type="PANTHER" id="PTHR21738:SF0">
    <property type="entry name" value="RIBOSOMAL RNA PROCESSING PROTEIN 36 HOMOLOG"/>
    <property type="match status" value="1"/>
</dbReference>
<dbReference type="AlphaFoldDB" id="A0A2T3AL59"/>
<evidence type="ECO:0000256" key="7">
    <source>
        <dbReference type="ARBA" id="ARBA00023242"/>
    </source>
</evidence>
<keyword evidence="5 10" id="KW-0698">rRNA processing</keyword>
<dbReference type="FunCoup" id="A0A2T3AL59">
    <property type="interactions" value="527"/>
</dbReference>
<comment type="similarity">
    <text evidence="2 10">Belongs to the RRP36 family.</text>
</comment>
<feature type="region of interest" description="Disordered" evidence="11">
    <location>
        <begin position="215"/>
        <end position="244"/>
    </location>
</feature>
<feature type="compositionally biased region" description="Acidic residues" evidence="11">
    <location>
        <begin position="40"/>
        <end position="50"/>
    </location>
</feature>
<feature type="region of interest" description="Disordered" evidence="11">
    <location>
        <begin position="95"/>
        <end position="190"/>
    </location>
</feature>
<name>A0A2T3AL59_9PEZI</name>
<proteinExistence type="inferred from homology"/>
<feature type="compositionally biased region" description="Basic and acidic residues" evidence="11">
    <location>
        <begin position="154"/>
        <end position="171"/>
    </location>
</feature>
<dbReference type="Proteomes" id="UP000241462">
    <property type="component" value="Unassembled WGS sequence"/>
</dbReference>
<keyword evidence="7 10" id="KW-0539">Nucleus</keyword>
<feature type="compositionally biased region" description="Basic and acidic residues" evidence="11">
    <location>
        <begin position="13"/>
        <end position="23"/>
    </location>
</feature>
<evidence type="ECO:0000313" key="12">
    <source>
        <dbReference type="EMBL" id="PSS02454.1"/>
    </source>
</evidence>
<dbReference type="STRING" id="2025994.A0A2T3AL59"/>
<keyword evidence="4 10" id="KW-0690">Ribosome biogenesis</keyword>
<dbReference type="OrthoDB" id="448446at2759"/>
<evidence type="ECO:0000256" key="11">
    <source>
        <dbReference type="SAM" id="MobiDB-lite"/>
    </source>
</evidence>
<dbReference type="GO" id="GO:0030686">
    <property type="term" value="C:90S preribosome"/>
    <property type="evidence" value="ECO:0007669"/>
    <property type="project" value="TreeGrafter"/>
</dbReference>
<dbReference type="EMBL" id="KZ678377">
    <property type="protein sequence ID" value="PSS02454.1"/>
    <property type="molecule type" value="Genomic_DNA"/>
</dbReference>
<comment type="subcellular location">
    <subcellularLocation>
        <location evidence="1 10">Nucleus</location>
        <location evidence="1 10">Nucleolus</location>
    </subcellularLocation>
</comment>
<dbReference type="InParanoid" id="A0A2T3AL59"/>
<accession>A0A2T3AL59</accession>
<reference evidence="12 13" key="1">
    <citation type="journal article" date="2018" name="Mycol. Prog.">
        <title>Coniella lustricola, a new species from submerged detritus.</title>
        <authorList>
            <person name="Raudabaugh D.B."/>
            <person name="Iturriaga T."/>
            <person name="Carver A."/>
            <person name="Mondo S."/>
            <person name="Pangilinan J."/>
            <person name="Lipzen A."/>
            <person name="He G."/>
            <person name="Amirebrahimi M."/>
            <person name="Grigoriev I.V."/>
            <person name="Miller A.N."/>
        </authorList>
    </citation>
    <scope>NUCLEOTIDE SEQUENCE [LARGE SCALE GENOMIC DNA]</scope>
    <source>
        <strain evidence="12 13">B22-T-1</strain>
    </source>
</reference>
<dbReference type="Pfam" id="PF06102">
    <property type="entry name" value="RRP36"/>
    <property type="match status" value="1"/>
</dbReference>
<evidence type="ECO:0000256" key="5">
    <source>
        <dbReference type="ARBA" id="ARBA00022552"/>
    </source>
</evidence>
<organism evidence="12 13">
    <name type="scientific">Coniella lustricola</name>
    <dbReference type="NCBI Taxonomy" id="2025994"/>
    <lineage>
        <taxon>Eukaryota</taxon>
        <taxon>Fungi</taxon>
        <taxon>Dikarya</taxon>
        <taxon>Ascomycota</taxon>
        <taxon>Pezizomycotina</taxon>
        <taxon>Sordariomycetes</taxon>
        <taxon>Sordariomycetidae</taxon>
        <taxon>Diaporthales</taxon>
        <taxon>Schizoparmaceae</taxon>
        <taxon>Coniella</taxon>
    </lineage>
</organism>
<dbReference type="PANTHER" id="PTHR21738">
    <property type="entry name" value="RIBOSOMAL RNA PROCESSING PROTEIN 36 HOMOLOG"/>
    <property type="match status" value="1"/>
</dbReference>
<keyword evidence="6" id="KW-0175">Coiled coil</keyword>
<sequence>MDIRKRRLPSLGLERRVRARVEPEPDLNDFSENESGSDAPSEENFEEPGADSDAGSESQDEELGADASEGSSDEQEDVSVDASKVSFGALAKAQAMLPQAGRRKKKGDADHDVNANNQDDSVKPSALFSKREKPPSRSSKHAPMEVSSKRQVSRKREIIPVKKIEARDPRFDPLVTSRSSSQGNTRIDEDRARQAYAFLDDYRDDEMRQLKTAIRKTKNPTEKEKLQRTLLSMESKKKARDRKDREKALIDEYMRHEKELVKEGKKARPFYLKKSEQKKQLLVNQFTGMSERQREKAIEKKRKKITSKEKKTLPMTRRGFE</sequence>
<feature type="region of interest" description="Disordered" evidence="11">
    <location>
        <begin position="1"/>
        <end position="83"/>
    </location>
</feature>
<feature type="region of interest" description="Disordered" evidence="11">
    <location>
        <begin position="286"/>
        <end position="321"/>
    </location>
</feature>